<dbReference type="PROSITE" id="PS51898">
    <property type="entry name" value="TYR_RECOMBINASE"/>
    <property type="match status" value="1"/>
</dbReference>
<keyword evidence="5" id="KW-1185">Reference proteome</keyword>
<dbReference type="SUPFAM" id="SSF56349">
    <property type="entry name" value="DNA breaking-rejoining enzymes"/>
    <property type="match status" value="1"/>
</dbReference>
<proteinExistence type="predicted"/>
<evidence type="ECO:0000259" key="3">
    <source>
        <dbReference type="PROSITE" id="PS51898"/>
    </source>
</evidence>
<sequence length="164" mass="18107">MWLLSCFSLRFSALLSSLSWANVNICARSGQSFIGNPNRRLVTLCVATALRRYLEVTRPARTGDNQQLLLTFKKPFHPATSQTVSRWIKTVLKNSGVNTGIFKSHSTRHASTSAAARSGLNIDSIRETAGWTKKSEVFTKFYNRPLANPSHFAETILSSGASSN</sequence>
<evidence type="ECO:0000256" key="1">
    <source>
        <dbReference type="ARBA" id="ARBA00023172"/>
    </source>
</evidence>
<feature type="domain" description="Tyr recombinase" evidence="3">
    <location>
        <begin position="1"/>
        <end position="157"/>
    </location>
</feature>
<evidence type="ECO:0000313" key="4">
    <source>
        <dbReference type="EMBL" id="KAJ8911242.1"/>
    </source>
</evidence>
<organism evidence="4 5">
    <name type="scientific">Exocentrus adspersus</name>
    <dbReference type="NCBI Taxonomy" id="1586481"/>
    <lineage>
        <taxon>Eukaryota</taxon>
        <taxon>Metazoa</taxon>
        <taxon>Ecdysozoa</taxon>
        <taxon>Arthropoda</taxon>
        <taxon>Hexapoda</taxon>
        <taxon>Insecta</taxon>
        <taxon>Pterygota</taxon>
        <taxon>Neoptera</taxon>
        <taxon>Endopterygota</taxon>
        <taxon>Coleoptera</taxon>
        <taxon>Polyphaga</taxon>
        <taxon>Cucujiformia</taxon>
        <taxon>Chrysomeloidea</taxon>
        <taxon>Cerambycidae</taxon>
        <taxon>Lamiinae</taxon>
        <taxon>Acanthocinini</taxon>
        <taxon>Exocentrus</taxon>
    </lineage>
</organism>
<name>A0AAV8VB84_9CUCU</name>
<dbReference type="Gene3D" id="1.10.443.10">
    <property type="entry name" value="Intergrase catalytic core"/>
    <property type="match status" value="1"/>
</dbReference>
<accession>A0AAV8VB84</accession>
<comment type="caution">
    <text evidence="4">The sequence shown here is derived from an EMBL/GenBank/DDBJ whole genome shotgun (WGS) entry which is preliminary data.</text>
</comment>
<gene>
    <name evidence="4" type="ORF">NQ315_012229</name>
</gene>
<dbReference type="InterPro" id="IPR002104">
    <property type="entry name" value="Integrase_catalytic"/>
</dbReference>
<dbReference type="PANTHER" id="PTHR35617">
    <property type="entry name" value="PHAGE_INTEGRASE DOMAIN-CONTAINING PROTEIN"/>
    <property type="match status" value="1"/>
</dbReference>
<dbReference type="InterPro" id="IPR011010">
    <property type="entry name" value="DNA_brk_join_enz"/>
</dbReference>
<reference evidence="4 5" key="1">
    <citation type="journal article" date="2023" name="Insect Mol. Biol.">
        <title>Genome sequencing provides insights into the evolution of gene families encoding plant cell wall-degrading enzymes in longhorned beetles.</title>
        <authorList>
            <person name="Shin N.R."/>
            <person name="Okamura Y."/>
            <person name="Kirsch R."/>
            <person name="Pauchet Y."/>
        </authorList>
    </citation>
    <scope>NUCLEOTIDE SEQUENCE [LARGE SCALE GENOMIC DNA]</scope>
    <source>
        <strain evidence="4">EAD_L_NR</strain>
    </source>
</reference>
<dbReference type="PANTHER" id="PTHR35617:SF3">
    <property type="entry name" value="CORE-BINDING (CB) DOMAIN-CONTAINING PROTEIN"/>
    <property type="match status" value="1"/>
</dbReference>
<dbReference type="GO" id="GO:0006310">
    <property type="term" value="P:DNA recombination"/>
    <property type="evidence" value="ECO:0007669"/>
    <property type="project" value="UniProtKB-KW"/>
</dbReference>
<feature type="signal peptide" evidence="2">
    <location>
        <begin position="1"/>
        <end position="21"/>
    </location>
</feature>
<dbReference type="GO" id="GO:0015074">
    <property type="term" value="P:DNA integration"/>
    <property type="evidence" value="ECO:0007669"/>
    <property type="project" value="InterPro"/>
</dbReference>
<dbReference type="EMBL" id="JANEYG010000206">
    <property type="protein sequence ID" value="KAJ8911242.1"/>
    <property type="molecule type" value="Genomic_DNA"/>
</dbReference>
<protein>
    <recommendedName>
        <fullName evidence="3">Tyr recombinase domain-containing protein</fullName>
    </recommendedName>
</protein>
<keyword evidence="2" id="KW-0732">Signal</keyword>
<dbReference type="GO" id="GO:0003677">
    <property type="term" value="F:DNA binding"/>
    <property type="evidence" value="ECO:0007669"/>
    <property type="project" value="InterPro"/>
</dbReference>
<feature type="chain" id="PRO_5043619870" description="Tyr recombinase domain-containing protein" evidence="2">
    <location>
        <begin position="22"/>
        <end position="164"/>
    </location>
</feature>
<dbReference type="AlphaFoldDB" id="A0AAV8VB84"/>
<dbReference type="Proteomes" id="UP001159042">
    <property type="component" value="Unassembled WGS sequence"/>
</dbReference>
<dbReference type="InterPro" id="IPR013762">
    <property type="entry name" value="Integrase-like_cat_sf"/>
</dbReference>
<dbReference type="Pfam" id="PF00589">
    <property type="entry name" value="Phage_integrase"/>
    <property type="match status" value="1"/>
</dbReference>
<keyword evidence="1" id="KW-0233">DNA recombination</keyword>
<evidence type="ECO:0000313" key="5">
    <source>
        <dbReference type="Proteomes" id="UP001159042"/>
    </source>
</evidence>
<evidence type="ECO:0000256" key="2">
    <source>
        <dbReference type="SAM" id="SignalP"/>
    </source>
</evidence>
<feature type="non-terminal residue" evidence="4">
    <location>
        <position position="164"/>
    </location>
</feature>